<dbReference type="EMBL" id="JAWDGP010005934">
    <property type="protein sequence ID" value="KAK3749626.1"/>
    <property type="molecule type" value="Genomic_DNA"/>
</dbReference>
<proteinExistence type="predicted"/>
<reference evidence="1" key="1">
    <citation type="journal article" date="2023" name="G3 (Bethesda)">
        <title>A reference genome for the long-term kleptoplast-retaining sea slug Elysia crispata morphotype clarki.</title>
        <authorList>
            <person name="Eastman K.E."/>
            <person name="Pendleton A.L."/>
            <person name="Shaikh M.A."/>
            <person name="Suttiyut T."/>
            <person name="Ogas R."/>
            <person name="Tomko P."/>
            <person name="Gavelis G."/>
            <person name="Widhalm J.R."/>
            <person name="Wisecaver J.H."/>
        </authorList>
    </citation>
    <scope>NUCLEOTIDE SEQUENCE</scope>
    <source>
        <strain evidence="1">ECLA1</strain>
    </source>
</reference>
<keyword evidence="2" id="KW-1185">Reference proteome</keyword>
<dbReference type="Proteomes" id="UP001283361">
    <property type="component" value="Unassembled WGS sequence"/>
</dbReference>
<sequence length="75" mass="8516">MASITKHFASSNLCGRREIQVPARNLPRVPVLNQDFRITEKGHAHSVHADQKDRVLIDLHCLAHQKSQVAMHVRT</sequence>
<comment type="caution">
    <text evidence="1">The sequence shown here is derived from an EMBL/GenBank/DDBJ whole genome shotgun (WGS) entry which is preliminary data.</text>
</comment>
<dbReference type="AlphaFoldDB" id="A0AAE0YLF1"/>
<accession>A0AAE0YLF1</accession>
<gene>
    <name evidence="1" type="ORF">RRG08_049140</name>
</gene>
<organism evidence="1 2">
    <name type="scientific">Elysia crispata</name>
    <name type="common">lettuce slug</name>
    <dbReference type="NCBI Taxonomy" id="231223"/>
    <lineage>
        <taxon>Eukaryota</taxon>
        <taxon>Metazoa</taxon>
        <taxon>Spiralia</taxon>
        <taxon>Lophotrochozoa</taxon>
        <taxon>Mollusca</taxon>
        <taxon>Gastropoda</taxon>
        <taxon>Heterobranchia</taxon>
        <taxon>Euthyneura</taxon>
        <taxon>Panpulmonata</taxon>
        <taxon>Sacoglossa</taxon>
        <taxon>Placobranchoidea</taxon>
        <taxon>Plakobranchidae</taxon>
        <taxon>Elysia</taxon>
    </lineage>
</organism>
<evidence type="ECO:0000313" key="2">
    <source>
        <dbReference type="Proteomes" id="UP001283361"/>
    </source>
</evidence>
<name>A0AAE0YLF1_9GAST</name>
<protein>
    <submittedName>
        <fullName evidence="1">Uncharacterized protein</fullName>
    </submittedName>
</protein>
<evidence type="ECO:0000313" key="1">
    <source>
        <dbReference type="EMBL" id="KAK3749626.1"/>
    </source>
</evidence>